<dbReference type="RefSeq" id="XP_009514699.1">
    <property type="nucleotide sequence ID" value="XM_009516404.1"/>
</dbReference>
<name>G4YGU3_PHYSP</name>
<dbReference type="SMR" id="G4YGU3"/>
<organism evidence="2 3">
    <name type="scientific">Phytophthora sojae (strain P6497)</name>
    <name type="common">Soybean stem and root rot agent</name>
    <name type="synonym">Phytophthora megasperma f. sp. glycines</name>
    <dbReference type="NCBI Taxonomy" id="1094619"/>
    <lineage>
        <taxon>Eukaryota</taxon>
        <taxon>Sar</taxon>
        <taxon>Stramenopiles</taxon>
        <taxon>Oomycota</taxon>
        <taxon>Peronosporomycetes</taxon>
        <taxon>Peronosporales</taxon>
        <taxon>Peronosporaceae</taxon>
        <taxon>Phytophthora</taxon>
    </lineage>
</organism>
<dbReference type="GeneID" id="20637565"/>
<evidence type="ECO:0000313" key="3">
    <source>
        <dbReference type="Proteomes" id="UP000002640"/>
    </source>
</evidence>
<dbReference type="InParanoid" id="G4YGU3"/>
<dbReference type="EMBL" id="JH159151">
    <property type="protein sequence ID" value="EGZ27424.1"/>
    <property type="molecule type" value="Genomic_DNA"/>
</dbReference>
<evidence type="ECO:0000313" key="2">
    <source>
        <dbReference type="EMBL" id="EGZ27424.1"/>
    </source>
</evidence>
<accession>G4YGU3</accession>
<dbReference type="Proteomes" id="UP000002640">
    <property type="component" value="Unassembled WGS sequence"/>
</dbReference>
<sequence>MLLTETAAARDYAARLERRIEGRVINGELGGSVPQIAQDLSEVSETGLERVALCTGLWQRSKLRLGLHVRRQRIRELEGLLDRIFAHRDRLQQDFDDANRRAERGKGAVERANAAADRQQTVAQESHRQNVATLEWVRDLEEQLYQLRCERDQHVREYQTVATNFCQTQERLTQTNARIGAFAHLRSERDALHSADPAHASCVRGYKELLVQIADNQQAYGYLRRDFDGLEIAALTVVVPPRVAGVQVPCVPSPTAYTPCSSKRDRLPAIAPDLMVSVAKRARRSSSLAGQSPAALATPGAAVEVTSAVTTSYNIDSIVDPAGDEVDHDYACSNAGTEPSDSDSEESDDEQAVPDPTSATAIPRVW</sequence>
<reference evidence="2 3" key="1">
    <citation type="journal article" date="2006" name="Science">
        <title>Phytophthora genome sequences uncover evolutionary origins and mechanisms of pathogenesis.</title>
        <authorList>
            <person name="Tyler B.M."/>
            <person name="Tripathy S."/>
            <person name="Zhang X."/>
            <person name="Dehal P."/>
            <person name="Jiang R.H."/>
            <person name="Aerts A."/>
            <person name="Arredondo F.D."/>
            <person name="Baxter L."/>
            <person name="Bensasson D."/>
            <person name="Beynon J.L."/>
            <person name="Chapman J."/>
            <person name="Damasceno C.M."/>
            <person name="Dorrance A.E."/>
            <person name="Dou D."/>
            <person name="Dickerman A.W."/>
            <person name="Dubchak I.L."/>
            <person name="Garbelotto M."/>
            <person name="Gijzen M."/>
            <person name="Gordon S.G."/>
            <person name="Govers F."/>
            <person name="Grunwald N.J."/>
            <person name="Huang W."/>
            <person name="Ivors K.L."/>
            <person name="Jones R.W."/>
            <person name="Kamoun S."/>
            <person name="Krampis K."/>
            <person name="Lamour K.H."/>
            <person name="Lee M.K."/>
            <person name="McDonald W.H."/>
            <person name="Medina M."/>
            <person name="Meijer H.J."/>
            <person name="Nordberg E.K."/>
            <person name="Maclean D.J."/>
            <person name="Ospina-Giraldo M.D."/>
            <person name="Morris P.F."/>
            <person name="Phuntumart V."/>
            <person name="Putnam N.H."/>
            <person name="Rash S."/>
            <person name="Rose J.K."/>
            <person name="Sakihama Y."/>
            <person name="Salamov A.A."/>
            <person name="Savidor A."/>
            <person name="Scheuring C.F."/>
            <person name="Smith B.M."/>
            <person name="Sobral B.W."/>
            <person name="Terry A."/>
            <person name="Torto-Alalibo T.A."/>
            <person name="Win J."/>
            <person name="Xu Z."/>
            <person name="Zhang H."/>
            <person name="Grigoriev I.V."/>
            <person name="Rokhsar D.S."/>
            <person name="Boore J.L."/>
        </authorList>
    </citation>
    <scope>NUCLEOTIDE SEQUENCE [LARGE SCALE GENOMIC DNA]</scope>
    <source>
        <strain evidence="2 3">P6497</strain>
    </source>
</reference>
<evidence type="ECO:0000256" key="1">
    <source>
        <dbReference type="SAM" id="MobiDB-lite"/>
    </source>
</evidence>
<dbReference type="KEGG" id="psoj:PHYSODRAFT_246149"/>
<gene>
    <name evidence="2" type="ORF">PHYSODRAFT_246149</name>
</gene>
<feature type="region of interest" description="Disordered" evidence="1">
    <location>
        <begin position="324"/>
        <end position="366"/>
    </location>
</feature>
<keyword evidence="3" id="KW-1185">Reference proteome</keyword>
<protein>
    <submittedName>
        <fullName evidence="2">Uncharacterized protein</fullName>
    </submittedName>
</protein>
<proteinExistence type="predicted"/>
<feature type="compositionally biased region" description="Acidic residues" evidence="1">
    <location>
        <begin position="340"/>
        <end position="352"/>
    </location>
</feature>
<dbReference type="AlphaFoldDB" id="G4YGU3"/>